<dbReference type="Gene3D" id="3.30.70.100">
    <property type="match status" value="1"/>
</dbReference>
<dbReference type="PANTHER" id="PTHR33336:SF1">
    <property type="entry name" value="(4S)-4-HYDROXY-5-PHOSPHONOOXYPENTANE-2,3-DIONE ISOMERASE"/>
    <property type="match status" value="1"/>
</dbReference>
<evidence type="ECO:0000313" key="3">
    <source>
        <dbReference type="EMBL" id="ROP26675.1"/>
    </source>
</evidence>
<dbReference type="GO" id="GO:0005829">
    <property type="term" value="C:cytosol"/>
    <property type="evidence" value="ECO:0007669"/>
    <property type="project" value="TreeGrafter"/>
</dbReference>
<dbReference type="Pfam" id="PF03992">
    <property type="entry name" value="ABM"/>
    <property type="match status" value="1"/>
</dbReference>
<dbReference type="RefSeq" id="WP_199720357.1">
    <property type="nucleotide sequence ID" value="NZ_RJKN01000011.1"/>
</dbReference>
<dbReference type="Proteomes" id="UP000276232">
    <property type="component" value="Unassembled WGS sequence"/>
</dbReference>
<feature type="region of interest" description="Disordered" evidence="1">
    <location>
        <begin position="1"/>
        <end position="21"/>
    </location>
</feature>
<dbReference type="InterPro" id="IPR007138">
    <property type="entry name" value="ABM_dom"/>
</dbReference>
<reference evidence="3 4" key="1">
    <citation type="journal article" date="2015" name="Stand. Genomic Sci.">
        <title>Genomic Encyclopedia of Bacterial and Archaeal Type Strains, Phase III: the genomes of soil and plant-associated and newly described type strains.</title>
        <authorList>
            <person name="Whitman W.B."/>
            <person name="Woyke T."/>
            <person name="Klenk H.P."/>
            <person name="Zhou Y."/>
            <person name="Lilburn T.G."/>
            <person name="Beck B.J."/>
            <person name="De Vos P."/>
            <person name="Vandamme P."/>
            <person name="Eisen J.A."/>
            <person name="Garrity G."/>
            <person name="Hugenholtz P."/>
            <person name="Kyrpides N.C."/>
        </authorList>
    </citation>
    <scope>NUCLEOTIDE SEQUENCE [LARGE SCALE GENOMIC DNA]</scope>
    <source>
        <strain evidence="3 4">CECT 7306</strain>
    </source>
</reference>
<accession>A0A3N1G8V5</accession>
<keyword evidence="4" id="KW-1185">Reference proteome</keyword>
<feature type="domain" description="ABM" evidence="2">
    <location>
        <begin position="25"/>
        <end position="117"/>
    </location>
</feature>
<dbReference type="GO" id="GO:0004497">
    <property type="term" value="F:monooxygenase activity"/>
    <property type="evidence" value="ECO:0007669"/>
    <property type="project" value="UniProtKB-KW"/>
</dbReference>
<dbReference type="PROSITE" id="PS51725">
    <property type="entry name" value="ABM"/>
    <property type="match status" value="1"/>
</dbReference>
<evidence type="ECO:0000259" key="2">
    <source>
        <dbReference type="PROSITE" id="PS51725"/>
    </source>
</evidence>
<sequence>MADGGTPAGLTESADQPGGFPPGTFVLWATVQVREDRVEEFLAGIADDARCSVRDEPGCLGFTVSRHSDDPLRFSFHEAYASREAFEVDHQGSAHYARWAAVAEKVVISTEVAFTEVVALP</sequence>
<comment type="caution">
    <text evidence="3">The sequence shown here is derived from an EMBL/GenBank/DDBJ whole genome shotgun (WGS) entry which is preliminary data.</text>
</comment>
<evidence type="ECO:0000256" key="1">
    <source>
        <dbReference type="SAM" id="MobiDB-lite"/>
    </source>
</evidence>
<dbReference type="EMBL" id="RJKN01000011">
    <property type="protein sequence ID" value="ROP26675.1"/>
    <property type="molecule type" value="Genomic_DNA"/>
</dbReference>
<dbReference type="AlphaFoldDB" id="A0A3N1G8V5"/>
<keyword evidence="3" id="KW-0560">Oxidoreductase</keyword>
<name>A0A3N1G8V5_9ACTN</name>
<keyword evidence="3" id="KW-0503">Monooxygenase</keyword>
<organism evidence="3 4">
    <name type="scientific">Pseudokineococcus lusitanus</name>
    <dbReference type="NCBI Taxonomy" id="763993"/>
    <lineage>
        <taxon>Bacteria</taxon>
        <taxon>Bacillati</taxon>
        <taxon>Actinomycetota</taxon>
        <taxon>Actinomycetes</taxon>
        <taxon>Kineosporiales</taxon>
        <taxon>Kineosporiaceae</taxon>
        <taxon>Pseudokineococcus</taxon>
    </lineage>
</organism>
<protein>
    <submittedName>
        <fullName evidence="3">Quinol monooxygenase YgiN</fullName>
    </submittedName>
</protein>
<evidence type="ECO:0000313" key="4">
    <source>
        <dbReference type="Proteomes" id="UP000276232"/>
    </source>
</evidence>
<gene>
    <name evidence="3" type="ORF">EDC03_3312</name>
</gene>
<dbReference type="SUPFAM" id="SSF54909">
    <property type="entry name" value="Dimeric alpha+beta barrel"/>
    <property type="match status" value="1"/>
</dbReference>
<dbReference type="InParanoid" id="A0A3N1G8V5"/>
<dbReference type="PANTHER" id="PTHR33336">
    <property type="entry name" value="QUINOL MONOOXYGENASE YGIN-RELATED"/>
    <property type="match status" value="1"/>
</dbReference>
<dbReference type="InterPro" id="IPR050744">
    <property type="entry name" value="AI-2_Isomerase_LsrG"/>
</dbReference>
<proteinExistence type="predicted"/>
<dbReference type="InterPro" id="IPR011008">
    <property type="entry name" value="Dimeric_a/b-barrel"/>
</dbReference>